<name>Q2SMK5_HAHCH</name>
<dbReference type="Pfam" id="PF13387">
    <property type="entry name" value="Lnb_N"/>
    <property type="match status" value="1"/>
</dbReference>
<dbReference type="InterPro" id="IPR025178">
    <property type="entry name" value="Lnb_N"/>
</dbReference>
<gene>
    <name evidence="4" type="ordered locus">HCH_01249</name>
</gene>
<dbReference type="STRING" id="349521.HCH_01249"/>
<dbReference type="KEGG" id="hch:HCH_01249"/>
<dbReference type="Proteomes" id="UP000000238">
    <property type="component" value="Chromosome"/>
</dbReference>
<dbReference type="InterPro" id="IPR057165">
    <property type="entry name" value="DUF7843"/>
</dbReference>
<evidence type="ECO:0000259" key="3">
    <source>
        <dbReference type="Pfam" id="PF25225"/>
    </source>
</evidence>
<dbReference type="eggNOG" id="ENOG502Z92U">
    <property type="taxonomic scope" value="Bacteria"/>
</dbReference>
<protein>
    <submittedName>
        <fullName evidence="4">Uncharacterized protein</fullName>
    </submittedName>
</protein>
<feature type="domain" description="DUF7843" evidence="3">
    <location>
        <begin position="41"/>
        <end position="119"/>
    </location>
</feature>
<reference evidence="4 5" key="1">
    <citation type="journal article" date="2005" name="Nucleic Acids Res.">
        <title>Genomic blueprint of Hahella chejuensis, a marine microbe producing an algicidal agent.</title>
        <authorList>
            <person name="Jeong H."/>
            <person name="Yim J.H."/>
            <person name="Lee C."/>
            <person name="Choi S.-H."/>
            <person name="Park Y.K."/>
            <person name="Yoon S.H."/>
            <person name="Hur C.-G."/>
            <person name="Kang H.-Y."/>
            <person name="Kim D."/>
            <person name="Lee H.H."/>
            <person name="Park K.H."/>
            <person name="Park S.-H."/>
            <person name="Park H.-S."/>
            <person name="Lee H.K."/>
            <person name="Oh T.K."/>
            <person name="Kim J.F."/>
        </authorList>
    </citation>
    <scope>NUCLEOTIDE SEQUENCE [LARGE SCALE GENOMIC DNA]</scope>
    <source>
        <strain evidence="4 5">KCTC 2396</strain>
    </source>
</reference>
<evidence type="ECO:0000313" key="5">
    <source>
        <dbReference type="Proteomes" id="UP000000238"/>
    </source>
</evidence>
<dbReference type="InterPro" id="IPR057162">
    <property type="entry name" value="DUF7840"/>
</dbReference>
<feature type="domain" description="DUF7840" evidence="2">
    <location>
        <begin position="410"/>
        <end position="628"/>
    </location>
</feature>
<sequence>MRIMHFLSVAFSTMFLFINTVFAASPGVVDDLTHSQTSLKTLAASSEWLGLLHFRPDSLSPTGYSSFIDDPGFFLAETGKTDAEAELEETLQLMMSEDSYIRESTSCRFPLRKQWLEAQLPNISALRAPSTCPEYLQWREEVNASQVSLIFPAAYLNSPSSMFGHTFLRFDPADVEDDSEWLSWALNFGATINGDDNSIFFAYRGLAGGYPGQFSMMRYFEKIKEYSYMENRDMWEYRLNLSPHEVERMLMHLWELKDVRFKYYFLDENCAFRLLELLEIARPSAPLTSKFPLTAIPADTVRAVIEGRYVAERRYRPSEAVLLQERIRQLADSERELAYKVATDPEMMASMDFSALPSSRQGAVAQTAYSYTRYEQRKTQRSPELARRSFKLLQRISQLPADSVAPEIPEPPETGHGSTMAAIGGGNRDGDAFTQIQFRYSYHDLLDRQQGYPRGAQIIAGDAQLRNYENDGWELHRFDVINIISQSPVNKFLRPLSWKVQAGFERVWSDVGSDKAYQINAGAGRSYNVTESWSLFGFLTARLEHDPDYKAWIDPAAGTSAGYLLNLPWGFQSARVEGEYFGSDEIRYRGVLEQNFDLAQNHAFRAHLFQEWNRSDGRWEAGVAYRYYF</sequence>
<dbReference type="HOGENOM" id="CLU_025316_0_0_6"/>
<dbReference type="AlphaFoldDB" id="Q2SMK5"/>
<accession>Q2SMK5</accession>
<evidence type="ECO:0000259" key="1">
    <source>
        <dbReference type="Pfam" id="PF13387"/>
    </source>
</evidence>
<proteinExistence type="predicted"/>
<dbReference type="Pfam" id="PF25222">
    <property type="entry name" value="DUF7840"/>
    <property type="match status" value="1"/>
</dbReference>
<feature type="domain" description="Lnb N-terminal periplasmic" evidence="1">
    <location>
        <begin position="135"/>
        <end position="306"/>
    </location>
</feature>
<evidence type="ECO:0000313" key="4">
    <source>
        <dbReference type="EMBL" id="ABC28119.1"/>
    </source>
</evidence>
<organism evidence="4 5">
    <name type="scientific">Hahella chejuensis (strain KCTC 2396)</name>
    <dbReference type="NCBI Taxonomy" id="349521"/>
    <lineage>
        <taxon>Bacteria</taxon>
        <taxon>Pseudomonadati</taxon>
        <taxon>Pseudomonadota</taxon>
        <taxon>Gammaproteobacteria</taxon>
        <taxon>Oceanospirillales</taxon>
        <taxon>Hahellaceae</taxon>
        <taxon>Hahella</taxon>
    </lineage>
</organism>
<dbReference type="EMBL" id="CP000155">
    <property type="protein sequence ID" value="ABC28119.1"/>
    <property type="molecule type" value="Genomic_DNA"/>
</dbReference>
<evidence type="ECO:0000259" key="2">
    <source>
        <dbReference type="Pfam" id="PF25222"/>
    </source>
</evidence>
<dbReference type="Pfam" id="PF25225">
    <property type="entry name" value="DUF7843"/>
    <property type="match status" value="1"/>
</dbReference>
<keyword evidence="5" id="KW-1185">Reference proteome</keyword>